<dbReference type="EnsemblMetazoa" id="GAUT002150-RA">
    <property type="protein sequence ID" value="GAUT002150-PA"/>
    <property type="gene ID" value="GAUT002150"/>
</dbReference>
<keyword evidence="1" id="KW-1133">Transmembrane helix</keyword>
<keyword evidence="1" id="KW-0812">Transmembrane</keyword>
<dbReference type="AlphaFoldDB" id="A0A1A9UEG8"/>
<protein>
    <submittedName>
        <fullName evidence="2">Uncharacterized protein</fullName>
    </submittedName>
</protein>
<dbReference type="VEuPathDB" id="VectorBase:GAUT002150"/>
<evidence type="ECO:0000313" key="3">
    <source>
        <dbReference type="Proteomes" id="UP000078200"/>
    </source>
</evidence>
<name>A0A1A9UEG8_GLOAU</name>
<dbReference type="Proteomes" id="UP000078200">
    <property type="component" value="Unassembled WGS sequence"/>
</dbReference>
<feature type="transmembrane region" description="Helical" evidence="1">
    <location>
        <begin position="81"/>
        <end position="107"/>
    </location>
</feature>
<keyword evidence="1" id="KW-0472">Membrane</keyword>
<organism evidence="2 3">
    <name type="scientific">Glossina austeni</name>
    <name type="common">Savannah tsetse fly</name>
    <dbReference type="NCBI Taxonomy" id="7395"/>
    <lineage>
        <taxon>Eukaryota</taxon>
        <taxon>Metazoa</taxon>
        <taxon>Ecdysozoa</taxon>
        <taxon>Arthropoda</taxon>
        <taxon>Hexapoda</taxon>
        <taxon>Insecta</taxon>
        <taxon>Pterygota</taxon>
        <taxon>Neoptera</taxon>
        <taxon>Endopterygota</taxon>
        <taxon>Diptera</taxon>
        <taxon>Brachycera</taxon>
        <taxon>Muscomorpha</taxon>
        <taxon>Hippoboscoidea</taxon>
        <taxon>Glossinidae</taxon>
        <taxon>Glossina</taxon>
    </lineage>
</organism>
<accession>A0A1A9UEG8</accession>
<evidence type="ECO:0000256" key="1">
    <source>
        <dbReference type="SAM" id="Phobius"/>
    </source>
</evidence>
<feature type="transmembrane region" description="Helical" evidence="1">
    <location>
        <begin position="47"/>
        <end position="69"/>
    </location>
</feature>
<keyword evidence="3" id="KW-1185">Reference proteome</keyword>
<proteinExistence type="predicted"/>
<evidence type="ECO:0000313" key="2">
    <source>
        <dbReference type="EnsemblMetazoa" id="GAUT002150-PA"/>
    </source>
</evidence>
<sequence>MAPRIGDFSSSDIKKRSKCNDLNDYYFLPVTLCRSYVILPTTLPTTLISFVLTEHFAATVIFITTSILREEQRKRMQPSNVVINWITLSPSSPMILLMMVMIAVTLLR</sequence>
<reference evidence="2" key="1">
    <citation type="submission" date="2020-05" db="UniProtKB">
        <authorList>
            <consortium name="EnsemblMetazoa"/>
        </authorList>
    </citation>
    <scope>IDENTIFICATION</scope>
    <source>
        <strain evidence="2">TTRI</strain>
    </source>
</reference>